<dbReference type="EMBL" id="CCRF01000044">
    <property type="protein sequence ID" value="CEE01273.1"/>
    <property type="molecule type" value="Genomic_DNA"/>
</dbReference>
<sequence length="309" mass="34688">MGDTKVIQPEFQNEDVNGKESKSTLVKDFLALIKIGIINSNIITAFTGIWLALFYNGLGFFDHLDKVILAIIGTWLVIAGSCALNNYIDRDIDGKMDRTKSRPTVNGHFSSNFALTIGLLFVTLGELFLFQTTVTAGLIGAFGSFIYVVLYSLWSKRRYTLNTVIGSFSGAVPPLIGWAAIDGNLHIVSWVLFLIMFLWQPPHFLALAMRRTDDYRDAGIPMLPVVYGFQVTKRQIMIWIFCLLPLPFYLLSLGIPFVILATILNIGWIVLGLTGYKKQDDMKWATKMFVYSLNYLTILFVAMVIATLL</sequence>
<evidence type="ECO:0000313" key="11">
    <source>
        <dbReference type="EMBL" id="CEE01273.1"/>
    </source>
</evidence>
<evidence type="ECO:0000256" key="5">
    <source>
        <dbReference type="ARBA" id="ARBA00022692"/>
    </source>
</evidence>
<dbReference type="EMBL" id="JXLU01000066">
    <property type="protein sequence ID" value="KIO73119.1"/>
    <property type="molecule type" value="Genomic_DNA"/>
</dbReference>
<evidence type="ECO:0000256" key="10">
    <source>
        <dbReference type="HAMAP-Rule" id="MF_00154"/>
    </source>
</evidence>
<feature type="transmembrane region" description="Helical" evidence="10">
    <location>
        <begin position="236"/>
        <end position="251"/>
    </location>
</feature>
<evidence type="ECO:0000256" key="9">
    <source>
        <dbReference type="ARBA" id="ARBA00047690"/>
    </source>
</evidence>
<dbReference type="InterPro" id="IPR000537">
    <property type="entry name" value="UbiA_prenyltransferase"/>
</dbReference>
<dbReference type="InterPro" id="IPR044878">
    <property type="entry name" value="UbiA_sf"/>
</dbReference>
<comment type="catalytic activity">
    <reaction evidence="9 10">
        <text>heme b + (2E,6E)-farnesyl diphosphate + H2O = Fe(II)-heme o + diphosphate</text>
        <dbReference type="Rhea" id="RHEA:28070"/>
        <dbReference type="ChEBI" id="CHEBI:15377"/>
        <dbReference type="ChEBI" id="CHEBI:33019"/>
        <dbReference type="ChEBI" id="CHEBI:60344"/>
        <dbReference type="ChEBI" id="CHEBI:60530"/>
        <dbReference type="ChEBI" id="CHEBI:175763"/>
        <dbReference type="EC" id="2.5.1.141"/>
    </reaction>
</comment>
<comment type="subcellular location">
    <subcellularLocation>
        <location evidence="1 10">Cell membrane</location>
        <topology evidence="1 10">Multi-pass membrane protein</topology>
    </subcellularLocation>
</comment>
<evidence type="ECO:0000256" key="7">
    <source>
        <dbReference type="ARBA" id="ARBA00023133"/>
    </source>
</evidence>
<accession>A0A090IXT9</accession>
<evidence type="ECO:0000256" key="8">
    <source>
        <dbReference type="ARBA" id="ARBA00023136"/>
    </source>
</evidence>
<keyword evidence="7 10" id="KW-0350">Heme biosynthesis</keyword>
<dbReference type="PATRIC" id="fig|35841.6.peg.2084"/>
<proteinExistence type="inferred from homology"/>
<evidence type="ECO:0000313" key="14">
    <source>
        <dbReference type="Proteomes" id="UP000040576"/>
    </source>
</evidence>
<feature type="transmembrane region" description="Helical" evidence="10">
    <location>
        <begin position="29"/>
        <end position="55"/>
    </location>
</feature>
<dbReference type="Proteomes" id="UP000040576">
    <property type="component" value="Unassembled WGS sequence"/>
</dbReference>
<feature type="transmembrane region" description="Helical" evidence="10">
    <location>
        <begin position="288"/>
        <end position="308"/>
    </location>
</feature>
<comment type="function">
    <text evidence="10">Converts heme B (protoheme IX) to heme O by substitution of the vinyl group on carbon 2 of heme B porphyrin ring with a hydroxyethyl farnesyl side group.</text>
</comment>
<feature type="transmembrane region" description="Helical" evidence="10">
    <location>
        <begin position="109"/>
        <end position="130"/>
    </location>
</feature>
<dbReference type="CDD" id="cd13957">
    <property type="entry name" value="PT_UbiA_Cox10"/>
    <property type="match status" value="1"/>
</dbReference>
<keyword evidence="8 10" id="KW-0472">Membrane</keyword>
<evidence type="ECO:0000256" key="2">
    <source>
        <dbReference type="ARBA" id="ARBA00004919"/>
    </source>
</evidence>
<evidence type="ECO:0000256" key="4">
    <source>
        <dbReference type="ARBA" id="ARBA00022679"/>
    </source>
</evidence>
<dbReference type="PROSITE" id="PS00943">
    <property type="entry name" value="UBIA"/>
    <property type="match status" value="1"/>
</dbReference>
<dbReference type="InterPro" id="IPR006369">
    <property type="entry name" value="Protohaem_IX_farnesylTrfase"/>
</dbReference>
<feature type="transmembrane region" description="Helical" evidence="10">
    <location>
        <begin position="161"/>
        <end position="181"/>
    </location>
</feature>
<feature type="transmembrane region" description="Helical" evidence="10">
    <location>
        <begin position="187"/>
        <end position="208"/>
    </location>
</feature>
<protein>
    <recommendedName>
        <fullName evidence="10">Protoheme IX farnesyltransferase</fullName>
        <ecNumber evidence="10">2.5.1.141</ecNumber>
    </recommendedName>
    <alternativeName>
        <fullName evidence="10">Heme B farnesyltransferase</fullName>
    </alternativeName>
    <alternativeName>
        <fullName evidence="10">Heme O synthase</fullName>
    </alternativeName>
</protein>
<dbReference type="PANTHER" id="PTHR43448">
    <property type="entry name" value="PROTOHEME IX FARNESYLTRANSFERASE, MITOCHONDRIAL"/>
    <property type="match status" value="1"/>
</dbReference>
<gene>
    <name evidence="11" type="primary">ctaB2</name>
    <name evidence="10" type="synonym">ctaB</name>
    <name evidence="12" type="ORF">B4167_2470</name>
    <name evidence="11" type="ORF">BT1A1_1444</name>
</gene>
<keyword evidence="14" id="KW-1185">Reference proteome</keyword>
<comment type="subunit">
    <text evidence="10">Interacts with CtaA.</text>
</comment>
<evidence type="ECO:0000256" key="1">
    <source>
        <dbReference type="ARBA" id="ARBA00004651"/>
    </source>
</evidence>
<dbReference type="eggNOG" id="COG0109">
    <property type="taxonomic scope" value="Bacteria"/>
</dbReference>
<dbReference type="GO" id="GO:0005886">
    <property type="term" value="C:plasma membrane"/>
    <property type="evidence" value="ECO:0007669"/>
    <property type="project" value="UniProtKB-SubCell"/>
</dbReference>
<reference evidence="12 13" key="2">
    <citation type="submission" date="2015-01" db="EMBL/GenBank/DDBJ databases">
        <title>Draft Genome Sequences of Four Bacillus thermoamylovorans Strains, Isolated From Food Products.</title>
        <authorList>
            <person name="Krawcyk A.O."/>
            <person name="Berendsen E.M."/>
            <person name="Eijlander R.T."/>
            <person name="de Jong A."/>
            <person name="Wells-Bennik M."/>
            <person name="Kuipers O.P."/>
        </authorList>
    </citation>
    <scope>NUCLEOTIDE SEQUENCE [LARGE SCALE GENOMIC DNA]</scope>
    <source>
        <strain evidence="12 13">B4167</strain>
    </source>
</reference>
<dbReference type="AlphaFoldDB" id="A0A090IXT9"/>
<dbReference type="Proteomes" id="UP000032076">
    <property type="component" value="Unassembled WGS sequence"/>
</dbReference>
<dbReference type="GO" id="GO:0008495">
    <property type="term" value="F:protoheme IX farnesyltransferase activity"/>
    <property type="evidence" value="ECO:0007669"/>
    <property type="project" value="UniProtKB-UniRule"/>
</dbReference>
<comment type="pathway">
    <text evidence="2 10">Porphyrin-containing compound metabolism; heme O biosynthesis; heme O from protoheme: step 1/1.</text>
</comment>
<keyword evidence="6 10" id="KW-1133">Transmembrane helix</keyword>
<dbReference type="NCBIfam" id="TIGR01473">
    <property type="entry name" value="cyoE_ctaB"/>
    <property type="match status" value="1"/>
</dbReference>
<dbReference type="UniPathway" id="UPA00834">
    <property type="reaction ID" value="UER00712"/>
</dbReference>
<evidence type="ECO:0000313" key="12">
    <source>
        <dbReference type="EMBL" id="KIO73119.1"/>
    </source>
</evidence>
<keyword evidence="4 10" id="KW-0808">Transferase</keyword>
<evidence type="ECO:0000313" key="13">
    <source>
        <dbReference type="Proteomes" id="UP000032076"/>
    </source>
</evidence>
<dbReference type="InterPro" id="IPR030470">
    <property type="entry name" value="UbiA_prenylTrfase_CS"/>
</dbReference>
<feature type="transmembrane region" description="Helical" evidence="10">
    <location>
        <begin position="67"/>
        <end position="88"/>
    </location>
</feature>
<evidence type="ECO:0000256" key="6">
    <source>
        <dbReference type="ARBA" id="ARBA00022989"/>
    </source>
</evidence>
<evidence type="ECO:0000256" key="3">
    <source>
        <dbReference type="ARBA" id="ARBA00022475"/>
    </source>
</evidence>
<dbReference type="STRING" id="35841.B4167_2470"/>
<name>A0A090IXT9_9BACI</name>
<feature type="transmembrane region" description="Helical" evidence="10">
    <location>
        <begin position="257"/>
        <end position="276"/>
    </location>
</feature>
<organism evidence="11 14">
    <name type="scientific">Caldibacillus thermoamylovorans</name>
    <dbReference type="NCBI Taxonomy" id="35841"/>
    <lineage>
        <taxon>Bacteria</taxon>
        <taxon>Bacillati</taxon>
        <taxon>Bacillota</taxon>
        <taxon>Bacilli</taxon>
        <taxon>Bacillales</taxon>
        <taxon>Bacillaceae</taxon>
        <taxon>Caldibacillus</taxon>
    </lineage>
</organism>
<dbReference type="FunFam" id="1.10.357.140:FF:000001">
    <property type="entry name" value="Protoheme IX farnesyltransferase"/>
    <property type="match status" value="1"/>
</dbReference>
<dbReference type="PANTHER" id="PTHR43448:SF2">
    <property type="entry name" value="PROTOHEME IX FARNESYLTRANSFERASE, MITOCHONDRIAL"/>
    <property type="match status" value="1"/>
</dbReference>
<comment type="miscellaneous">
    <text evidence="10">Carbon 2 of the heme B porphyrin ring is defined according to the Fischer nomenclature.</text>
</comment>
<reference evidence="11 14" key="1">
    <citation type="submission" date="2014-07" db="EMBL/GenBank/DDBJ databases">
        <authorList>
            <person name="Wibberg Daniel"/>
        </authorList>
    </citation>
    <scope>NUCLEOTIDE SEQUENCE [LARGE SCALE GENOMIC DNA]</scope>
</reference>
<dbReference type="Pfam" id="PF01040">
    <property type="entry name" value="UbiA"/>
    <property type="match status" value="1"/>
</dbReference>
<keyword evidence="3 10" id="KW-1003">Cell membrane</keyword>
<keyword evidence="5 10" id="KW-0812">Transmembrane</keyword>
<dbReference type="EC" id="2.5.1.141" evidence="10"/>
<dbReference type="Gene3D" id="1.10.357.140">
    <property type="entry name" value="UbiA prenyltransferase"/>
    <property type="match status" value="1"/>
</dbReference>
<dbReference type="GO" id="GO:0048034">
    <property type="term" value="P:heme O biosynthetic process"/>
    <property type="evidence" value="ECO:0007669"/>
    <property type="project" value="UniProtKB-UniRule"/>
</dbReference>
<feature type="transmembrane region" description="Helical" evidence="10">
    <location>
        <begin position="136"/>
        <end position="154"/>
    </location>
</feature>
<comment type="similarity">
    <text evidence="10">Belongs to the UbiA prenyltransferase family. Protoheme IX farnesyltransferase subfamily.</text>
</comment>
<dbReference type="HAMAP" id="MF_00154">
    <property type="entry name" value="CyoE_CtaB"/>
    <property type="match status" value="1"/>
</dbReference>